<dbReference type="STRING" id="1685379.AVO45_13245"/>
<dbReference type="PRINTS" id="PR00411">
    <property type="entry name" value="PNDRDTASEI"/>
</dbReference>
<keyword evidence="4" id="KW-1185">Reference proteome</keyword>
<dbReference type="Proteomes" id="UP000053791">
    <property type="component" value="Unassembled WGS sequence"/>
</dbReference>
<dbReference type="PANTHER" id="PTHR13847">
    <property type="entry name" value="SARCOSINE DEHYDROGENASE-RELATED"/>
    <property type="match status" value="1"/>
</dbReference>
<evidence type="ECO:0000313" key="4">
    <source>
        <dbReference type="Proteomes" id="UP000053791"/>
    </source>
</evidence>
<dbReference type="OrthoDB" id="9806601at2"/>
<evidence type="ECO:0000259" key="2">
    <source>
        <dbReference type="Pfam" id="PF01266"/>
    </source>
</evidence>
<name>A0A0X3TKF8_9RHOB</name>
<dbReference type="PANTHER" id="PTHR13847:SF281">
    <property type="entry name" value="FAD DEPENDENT OXIDOREDUCTASE DOMAIN-CONTAINING PROTEIN"/>
    <property type="match status" value="1"/>
</dbReference>
<dbReference type="RefSeq" id="WP_068349158.1">
    <property type="nucleotide sequence ID" value="NZ_LQBQ01000036.1"/>
</dbReference>
<dbReference type="Pfam" id="PF01266">
    <property type="entry name" value="DAO"/>
    <property type="match status" value="1"/>
</dbReference>
<dbReference type="Gene3D" id="3.50.50.60">
    <property type="entry name" value="FAD/NAD(P)-binding domain"/>
    <property type="match status" value="1"/>
</dbReference>
<dbReference type="AlphaFoldDB" id="A0A0X3TKF8"/>
<dbReference type="InterPro" id="IPR006076">
    <property type="entry name" value="FAD-dep_OxRdtase"/>
</dbReference>
<feature type="domain" description="FAD dependent oxidoreductase" evidence="2">
    <location>
        <begin position="30"/>
        <end position="380"/>
    </location>
</feature>
<dbReference type="Gene3D" id="3.30.9.10">
    <property type="entry name" value="D-Amino Acid Oxidase, subunit A, domain 2"/>
    <property type="match status" value="1"/>
</dbReference>
<evidence type="ECO:0000256" key="1">
    <source>
        <dbReference type="ARBA" id="ARBA00023002"/>
    </source>
</evidence>
<evidence type="ECO:0000313" key="3">
    <source>
        <dbReference type="EMBL" id="KUJ76267.1"/>
    </source>
</evidence>
<keyword evidence="1" id="KW-0560">Oxidoreductase</keyword>
<dbReference type="GO" id="GO:0016491">
    <property type="term" value="F:oxidoreductase activity"/>
    <property type="evidence" value="ECO:0007669"/>
    <property type="project" value="UniProtKB-KW"/>
</dbReference>
<dbReference type="GO" id="GO:0005737">
    <property type="term" value="C:cytoplasm"/>
    <property type="evidence" value="ECO:0007669"/>
    <property type="project" value="TreeGrafter"/>
</dbReference>
<sequence>MTTDPETSLWTKTSRERVDAPPLTGSVTVDLAVIGGGYTGCSAALHAAQAGASVCLLEAHEIGHGGSGRNVGLANAGLWLPPAEIRAHLGDAAGNRLIALLAQAPAEVFRLIRDLEIDCEPVQAGTLHLAHSPKGLRDLQTRHQQLSADGAPVELLSAQETARRSGSTAFHGAIFDPRAGTIQPLAYVQGLARAAQQAGAAILASSPVQALRHDGEIWHLDTPQGRVRAKALIQATNAYHAGLPDTRQAYVPVYYFQYATDPLPENIRATLLPGGEGCWDTGLIMTSFRMDQAGRLVIGAMGDLGHAGSFAHRGWITRKLAQIFPALADQPLKDGWHGRIAMTSDHIPKLVQIGPNALSAHGYSGRGIGPGTVFGRMMADSLLTGEPARLPLPPVPAHHESWTGLRRAFFETGAALTHLVKARL</sequence>
<accession>A0A0X3TKF8</accession>
<dbReference type="SUPFAM" id="SSF51905">
    <property type="entry name" value="FAD/NAD(P)-binding domain"/>
    <property type="match status" value="1"/>
</dbReference>
<organism evidence="3 4">
    <name type="scientific">Ruegeria marisrubri</name>
    <dbReference type="NCBI Taxonomy" id="1685379"/>
    <lineage>
        <taxon>Bacteria</taxon>
        <taxon>Pseudomonadati</taxon>
        <taxon>Pseudomonadota</taxon>
        <taxon>Alphaproteobacteria</taxon>
        <taxon>Rhodobacterales</taxon>
        <taxon>Roseobacteraceae</taxon>
        <taxon>Ruegeria</taxon>
    </lineage>
</organism>
<proteinExistence type="predicted"/>
<dbReference type="EMBL" id="LQBQ01000036">
    <property type="protein sequence ID" value="KUJ76267.1"/>
    <property type="molecule type" value="Genomic_DNA"/>
</dbReference>
<protein>
    <submittedName>
        <fullName evidence="3">Oxidoreductase</fullName>
    </submittedName>
</protein>
<gene>
    <name evidence="3" type="ORF">AVO45_13245</name>
</gene>
<comment type="caution">
    <text evidence="3">The sequence shown here is derived from an EMBL/GenBank/DDBJ whole genome shotgun (WGS) entry which is preliminary data.</text>
</comment>
<dbReference type="InterPro" id="IPR036188">
    <property type="entry name" value="FAD/NAD-bd_sf"/>
</dbReference>
<reference evidence="3 4" key="1">
    <citation type="submission" date="2015-12" db="EMBL/GenBank/DDBJ databases">
        <authorList>
            <person name="Shamseldin A."/>
            <person name="Moawad H."/>
            <person name="Abd El-Rahim W.M."/>
            <person name="Sadowsky M.J."/>
        </authorList>
    </citation>
    <scope>NUCLEOTIDE SEQUENCE [LARGE SCALE GENOMIC DNA]</scope>
    <source>
        <strain evidence="3 4">ZGT118</strain>
    </source>
</reference>